<dbReference type="Pfam" id="PF00106">
    <property type="entry name" value="adh_short"/>
    <property type="match status" value="1"/>
</dbReference>
<dbReference type="PANTHER" id="PTHR43669:SF8">
    <property type="entry name" value="SHORT-CHAIN TYPE DEHYDROGENASE_REDUCTASE-RELATED"/>
    <property type="match status" value="1"/>
</dbReference>
<comment type="caution">
    <text evidence="3">The sequence shown here is derived from an EMBL/GenBank/DDBJ whole genome shotgun (WGS) entry which is preliminary data.</text>
</comment>
<gene>
    <name evidence="3" type="ORF">Q8814_13385</name>
</gene>
<reference evidence="3 4" key="1">
    <citation type="submission" date="2023-08" db="EMBL/GenBank/DDBJ databases">
        <authorList>
            <person name="Girao M."/>
            <person name="Carvalho M.F."/>
        </authorList>
    </citation>
    <scope>NUCLEOTIDE SEQUENCE [LARGE SCALE GENOMIC DNA]</scope>
    <source>
        <strain evidence="3 4">CC-R104</strain>
    </source>
</reference>
<keyword evidence="4" id="KW-1185">Reference proteome</keyword>
<organism evidence="3 4">
    <name type="scientific">Rhodococcus chondri</name>
    <dbReference type="NCBI Taxonomy" id="3065941"/>
    <lineage>
        <taxon>Bacteria</taxon>
        <taxon>Bacillati</taxon>
        <taxon>Actinomycetota</taxon>
        <taxon>Actinomycetes</taxon>
        <taxon>Mycobacteriales</taxon>
        <taxon>Nocardiaceae</taxon>
        <taxon>Rhodococcus</taxon>
    </lineage>
</organism>
<evidence type="ECO:0000313" key="4">
    <source>
        <dbReference type="Proteomes" id="UP001331936"/>
    </source>
</evidence>
<dbReference type="EMBL" id="JAUZMZ010000068">
    <property type="protein sequence ID" value="MEE2033093.1"/>
    <property type="molecule type" value="Genomic_DNA"/>
</dbReference>
<keyword evidence="2" id="KW-0560">Oxidoreductase</keyword>
<dbReference type="InterPro" id="IPR036291">
    <property type="entry name" value="NAD(P)-bd_dom_sf"/>
</dbReference>
<evidence type="ECO:0000256" key="1">
    <source>
        <dbReference type="ARBA" id="ARBA00006484"/>
    </source>
</evidence>
<name>A0ABU7JST3_9NOCA</name>
<dbReference type="Gene3D" id="3.40.50.720">
    <property type="entry name" value="NAD(P)-binding Rossmann-like Domain"/>
    <property type="match status" value="1"/>
</dbReference>
<protein>
    <submittedName>
        <fullName evidence="3">SDR family NAD(P)-dependent oxidoreductase</fullName>
    </submittedName>
</protein>
<feature type="non-terminal residue" evidence="3">
    <location>
        <position position="64"/>
    </location>
</feature>
<sequence>MSGRTAVVTGGASGIGEAIARRLAADGNQVAVFDLNGDAAAATAASIEETGGKAVGLRVDVTDR</sequence>
<comment type="similarity">
    <text evidence="1">Belongs to the short-chain dehydrogenases/reductases (SDR) family.</text>
</comment>
<evidence type="ECO:0000256" key="2">
    <source>
        <dbReference type="ARBA" id="ARBA00023002"/>
    </source>
</evidence>
<proteinExistence type="inferred from homology"/>
<evidence type="ECO:0000313" key="3">
    <source>
        <dbReference type="EMBL" id="MEE2033093.1"/>
    </source>
</evidence>
<dbReference type="SUPFAM" id="SSF51735">
    <property type="entry name" value="NAD(P)-binding Rossmann-fold domains"/>
    <property type="match status" value="1"/>
</dbReference>
<dbReference type="RefSeq" id="WP_330152510.1">
    <property type="nucleotide sequence ID" value="NZ_JAUZMZ010000068.1"/>
</dbReference>
<accession>A0ABU7JST3</accession>
<dbReference type="PANTHER" id="PTHR43669">
    <property type="entry name" value="5-KETO-D-GLUCONATE 5-REDUCTASE"/>
    <property type="match status" value="1"/>
</dbReference>
<dbReference type="Proteomes" id="UP001331936">
    <property type="component" value="Unassembled WGS sequence"/>
</dbReference>
<dbReference type="InterPro" id="IPR002347">
    <property type="entry name" value="SDR_fam"/>
</dbReference>